<feature type="compositionally biased region" description="Polar residues" evidence="1">
    <location>
        <begin position="252"/>
        <end position="266"/>
    </location>
</feature>
<feature type="region of interest" description="Disordered" evidence="1">
    <location>
        <begin position="791"/>
        <end position="911"/>
    </location>
</feature>
<feature type="region of interest" description="Disordered" evidence="1">
    <location>
        <begin position="159"/>
        <end position="410"/>
    </location>
</feature>
<feature type="compositionally biased region" description="Basic residues" evidence="1">
    <location>
        <begin position="193"/>
        <end position="203"/>
    </location>
</feature>
<feature type="compositionally biased region" description="Basic and acidic residues" evidence="1">
    <location>
        <begin position="216"/>
        <end position="227"/>
    </location>
</feature>
<dbReference type="Proteomes" id="UP000297245">
    <property type="component" value="Unassembled WGS sequence"/>
</dbReference>
<dbReference type="AlphaFoldDB" id="A0A4S8KZW9"/>
<sequence>MGLRTRKVQHLDCVELPPVHVNPRSNSRRCIPAPAANQANSSTTPGETFPTPPVDGEESGATANDVLLGESTNNASLPEEAFGEDDQLSKNTILQPSSINSTSIQQLAGDTSVTTQEDEGAQQKVSRNRRSVRASVPRIDFSKVPLGSKASCQRIEAVAAAAAEWSRPQTSSALAPPPDPPSPVSAADSTHISTKKQRSHARSHAAYSPHPPSSPRDAHPTHTHDITGENDNLPPPPEQLFDDDLADGAGSNLLSDGEFTQGTINTGKEKQVSFECSDEEDEGEDNYLPDNDHSTTSKPRISHASSDNLRHATTSTSARFPGKKSGDSKTTRAGPEKRTSSSTTRTETIDKHKPKKPKKNKGKGRETQMGEKSPVSLEDGEYEGSDLDYVHDPDDPAYEPDAEDYSEKAGPIPNECLVELDKAMYDFMTQVYSLGRRFGKRPQELLDACGYNYTTKRSDSTWNCFQAYMCIKKGWAKTEHETQADFVQRLAKAYEKELKSKLKHEWKRVDLRRVVLREYVDWYQNTDQEQMDKVKQARGASLREINKVIKECQKLGRVAYDAHDLILYIEIHDLNDSNHSKVTGYSPEFDLVMKTERVAWSERLKYHTAQFVVARSQLHNTDAYQEDPMVTEIRMLYESKRSDLGALRKMVSKLLGYDIKLATEGAHSRMHWIDWKTFCYANHLRLIDWPVGLAILGRHRDGHIGHSKRLSKPLLQRMMDARMAYWNALAKDEKDRTEEEQEIIDGEYMGPRIMAWTAEENEGTVDEGPLPLIIDENDDVILTIKDIISESFGDGEQSDQETRNDNDNDNNSDDNDNDVVPTSRPAARLGQSNHNGSNNKKDTVPAPKPKACLRQIKGNDRDRSKGNNNNNDNGVGVSTPGPATHLRQFSSTNLTAPPPQLPAPKPRTDLHNTAEPVTALKRSTFTSNAVAGPSNKAAQPRTSATNRIVTNAGSVVSNFVAAHRNTTRLETTSTSQEIGTGKGKRKATEDSTEGQAKKKNRLGDRDVPTTASSTARPRSPKKSYSR</sequence>
<evidence type="ECO:0000256" key="1">
    <source>
        <dbReference type="SAM" id="MobiDB-lite"/>
    </source>
</evidence>
<feature type="compositionally biased region" description="Acidic residues" evidence="1">
    <location>
        <begin position="807"/>
        <end position="817"/>
    </location>
</feature>
<feature type="compositionally biased region" description="Basic and acidic residues" evidence="1">
    <location>
        <begin position="324"/>
        <end position="339"/>
    </location>
</feature>
<feature type="compositionally biased region" description="Basic residues" evidence="1">
    <location>
        <begin position="352"/>
        <end position="362"/>
    </location>
</feature>
<name>A0A4S8KZW9_DENBC</name>
<feature type="region of interest" description="Disordered" evidence="1">
    <location>
        <begin position="103"/>
        <end position="134"/>
    </location>
</feature>
<proteinExistence type="predicted"/>
<reference evidence="2 3" key="1">
    <citation type="journal article" date="2019" name="Nat. Ecol. Evol.">
        <title>Megaphylogeny resolves global patterns of mushroom evolution.</title>
        <authorList>
            <person name="Varga T."/>
            <person name="Krizsan K."/>
            <person name="Foldi C."/>
            <person name="Dima B."/>
            <person name="Sanchez-Garcia M."/>
            <person name="Sanchez-Ramirez S."/>
            <person name="Szollosi G.J."/>
            <person name="Szarkandi J.G."/>
            <person name="Papp V."/>
            <person name="Albert L."/>
            <person name="Andreopoulos W."/>
            <person name="Angelini C."/>
            <person name="Antonin V."/>
            <person name="Barry K.W."/>
            <person name="Bougher N.L."/>
            <person name="Buchanan P."/>
            <person name="Buyck B."/>
            <person name="Bense V."/>
            <person name="Catcheside P."/>
            <person name="Chovatia M."/>
            <person name="Cooper J."/>
            <person name="Damon W."/>
            <person name="Desjardin D."/>
            <person name="Finy P."/>
            <person name="Geml J."/>
            <person name="Haridas S."/>
            <person name="Hughes K."/>
            <person name="Justo A."/>
            <person name="Karasinski D."/>
            <person name="Kautmanova I."/>
            <person name="Kiss B."/>
            <person name="Kocsube S."/>
            <person name="Kotiranta H."/>
            <person name="LaButti K.M."/>
            <person name="Lechner B.E."/>
            <person name="Liimatainen K."/>
            <person name="Lipzen A."/>
            <person name="Lukacs Z."/>
            <person name="Mihaltcheva S."/>
            <person name="Morgado L.N."/>
            <person name="Niskanen T."/>
            <person name="Noordeloos M.E."/>
            <person name="Ohm R.A."/>
            <person name="Ortiz-Santana B."/>
            <person name="Ovrebo C."/>
            <person name="Racz N."/>
            <person name="Riley R."/>
            <person name="Savchenko A."/>
            <person name="Shiryaev A."/>
            <person name="Soop K."/>
            <person name="Spirin V."/>
            <person name="Szebenyi C."/>
            <person name="Tomsovsky M."/>
            <person name="Tulloss R.E."/>
            <person name="Uehling J."/>
            <person name="Grigoriev I.V."/>
            <person name="Vagvolgyi C."/>
            <person name="Papp T."/>
            <person name="Martin F.M."/>
            <person name="Miettinen O."/>
            <person name="Hibbett D.S."/>
            <person name="Nagy L.G."/>
        </authorList>
    </citation>
    <scope>NUCLEOTIDE SEQUENCE [LARGE SCALE GENOMIC DNA]</scope>
    <source>
        <strain evidence="2 3">CBS 962.96</strain>
    </source>
</reference>
<organism evidence="2 3">
    <name type="scientific">Dendrothele bispora (strain CBS 962.96)</name>
    <dbReference type="NCBI Taxonomy" id="1314807"/>
    <lineage>
        <taxon>Eukaryota</taxon>
        <taxon>Fungi</taxon>
        <taxon>Dikarya</taxon>
        <taxon>Basidiomycota</taxon>
        <taxon>Agaricomycotina</taxon>
        <taxon>Agaricomycetes</taxon>
        <taxon>Agaricomycetidae</taxon>
        <taxon>Agaricales</taxon>
        <taxon>Agaricales incertae sedis</taxon>
        <taxon>Dendrothele</taxon>
    </lineage>
</organism>
<keyword evidence="3" id="KW-1185">Reference proteome</keyword>
<feature type="region of interest" description="Disordered" evidence="1">
    <location>
        <begin position="966"/>
        <end position="1026"/>
    </location>
</feature>
<feature type="region of interest" description="Disordered" evidence="1">
    <location>
        <begin position="18"/>
        <end position="87"/>
    </location>
</feature>
<evidence type="ECO:0000313" key="2">
    <source>
        <dbReference type="EMBL" id="THU81659.1"/>
    </source>
</evidence>
<protein>
    <submittedName>
        <fullName evidence="2">Uncharacterized protein</fullName>
    </submittedName>
</protein>
<evidence type="ECO:0000313" key="3">
    <source>
        <dbReference type="Proteomes" id="UP000297245"/>
    </source>
</evidence>
<feature type="compositionally biased region" description="Polar residues" evidence="1">
    <location>
        <begin position="296"/>
        <end position="318"/>
    </location>
</feature>
<feature type="compositionally biased region" description="Acidic residues" evidence="1">
    <location>
        <begin position="395"/>
        <end position="404"/>
    </location>
</feature>
<gene>
    <name evidence="2" type="ORF">K435DRAFT_873078</name>
</gene>
<accession>A0A4S8KZW9</accession>
<feature type="compositionally biased region" description="Polar residues" evidence="1">
    <location>
        <begin position="37"/>
        <end position="46"/>
    </location>
</feature>
<feature type="compositionally biased region" description="Polar residues" evidence="1">
    <location>
        <begin position="968"/>
        <end position="978"/>
    </location>
</feature>
<feature type="compositionally biased region" description="Low complexity" evidence="1">
    <location>
        <begin position="866"/>
        <end position="878"/>
    </location>
</feature>
<dbReference type="EMBL" id="ML179788">
    <property type="protein sequence ID" value="THU81659.1"/>
    <property type="molecule type" value="Genomic_DNA"/>
</dbReference>
<feature type="compositionally biased region" description="Acidic residues" evidence="1">
    <location>
        <begin position="276"/>
        <end position="287"/>
    </location>
</feature>
<feature type="region of interest" description="Disordered" evidence="1">
    <location>
        <begin position="923"/>
        <end position="944"/>
    </location>
</feature>
<feature type="compositionally biased region" description="Polar residues" evidence="1">
    <location>
        <begin position="103"/>
        <end position="115"/>
    </location>
</feature>
<feature type="compositionally biased region" description="Pro residues" evidence="1">
    <location>
        <begin position="896"/>
        <end position="905"/>
    </location>
</feature>